<name>A0A8K0XA49_9PEZI</name>
<evidence type="ECO:0000313" key="3">
    <source>
        <dbReference type="Proteomes" id="UP000813385"/>
    </source>
</evidence>
<protein>
    <submittedName>
        <fullName evidence="2">Uncharacterized protein</fullName>
    </submittedName>
</protein>
<feature type="region of interest" description="Disordered" evidence="1">
    <location>
        <begin position="74"/>
        <end position="93"/>
    </location>
</feature>
<comment type="caution">
    <text evidence="2">The sequence shown here is derived from an EMBL/GenBank/DDBJ whole genome shotgun (WGS) entry which is preliminary data.</text>
</comment>
<dbReference type="GO" id="GO:0000981">
    <property type="term" value="F:DNA-binding transcription factor activity, RNA polymerase II-specific"/>
    <property type="evidence" value="ECO:0007669"/>
    <property type="project" value="InterPro"/>
</dbReference>
<dbReference type="Proteomes" id="UP000813385">
    <property type="component" value="Unassembled WGS sequence"/>
</dbReference>
<dbReference type="InterPro" id="IPR036864">
    <property type="entry name" value="Zn2-C6_fun-type_DNA-bd_sf"/>
</dbReference>
<evidence type="ECO:0000256" key="1">
    <source>
        <dbReference type="SAM" id="MobiDB-lite"/>
    </source>
</evidence>
<keyword evidence="3" id="KW-1185">Reference proteome</keyword>
<dbReference type="OrthoDB" id="5958943at2759"/>
<reference evidence="2" key="1">
    <citation type="journal article" date="2021" name="Nat. Commun.">
        <title>Genetic determinants of endophytism in the Arabidopsis root mycobiome.</title>
        <authorList>
            <person name="Mesny F."/>
            <person name="Miyauchi S."/>
            <person name="Thiergart T."/>
            <person name="Pickel B."/>
            <person name="Atanasova L."/>
            <person name="Karlsson M."/>
            <person name="Huettel B."/>
            <person name="Barry K.W."/>
            <person name="Haridas S."/>
            <person name="Chen C."/>
            <person name="Bauer D."/>
            <person name="Andreopoulos W."/>
            <person name="Pangilinan J."/>
            <person name="LaButti K."/>
            <person name="Riley R."/>
            <person name="Lipzen A."/>
            <person name="Clum A."/>
            <person name="Drula E."/>
            <person name="Henrissat B."/>
            <person name="Kohler A."/>
            <person name="Grigoriev I.V."/>
            <person name="Martin F.M."/>
            <person name="Hacquard S."/>
        </authorList>
    </citation>
    <scope>NUCLEOTIDE SEQUENCE</scope>
    <source>
        <strain evidence="2">MPI-CAGE-AT-0016</strain>
    </source>
</reference>
<dbReference type="GO" id="GO:0008270">
    <property type="term" value="F:zinc ion binding"/>
    <property type="evidence" value="ECO:0007669"/>
    <property type="project" value="InterPro"/>
</dbReference>
<dbReference type="AlphaFoldDB" id="A0A8K0XA49"/>
<proteinExistence type="predicted"/>
<accession>A0A8K0XA49</accession>
<organism evidence="2 3">
    <name type="scientific">Plectosphaerella cucumerina</name>
    <dbReference type="NCBI Taxonomy" id="40658"/>
    <lineage>
        <taxon>Eukaryota</taxon>
        <taxon>Fungi</taxon>
        <taxon>Dikarya</taxon>
        <taxon>Ascomycota</taxon>
        <taxon>Pezizomycotina</taxon>
        <taxon>Sordariomycetes</taxon>
        <taxon>Hypocreomycetidae</taxon>
        <taxon>Glomerellales</taxon>
        <taxon>Plectosphaerellaceae</taxon>
        <taxon>Plectosphaerella</taxon>
    </lineage>
</organism>
<dbReference type="EMBL" id="JAGPXD010000001">
    <property type="protein sequence ID" value="KAH7377194.1"/>
    <property type="molecule type" value="Genomic_DNA"/>
</dbReference>
<sequence length="109" mass="12043">MPEVKPCSFCIKTKKACTMNWAWSHIQVATALEAVSRWERGLDTLLPAKRTMSGDPECPVATAVDESEIYYMPPGGTSHAPSPMDSSDGHSFAPAQLPVRCLSWTTWMR</sequence>
<evidence type="ECO:0000313" key="2">
    <source>
        <dbReference type="EMBL" id="KAH7377194.1"/>
    </source>
</evidence>
<gene>
    <name evidence="2" type="ORF">B0T11DRAFT_29158</name>
</gene>
<dbReference type="Gene3D" id="4.10.240.10">
    <property type="entry name" value="Zn(2)-C6 fungal-type DNA-binding domain"/>
    <property type="match status" value="1"/>
</dbReference>